<accession>A0ABS4FP05</accession>
<dbReference type="InterPro" id="IPR014140">
    <property type="entry name" value="DNA_helicase_suAddB"/>
</dbReference>
<keyword evidence="4 14" id="KW-0547">Nucleotide-binding</keyword>
<dbReference type="GO" id="GO:0016787">
    <property type="term" value="F:hydrolase activity"/>
    <property type="evidence" value="ECO:0007669"/>
    <property type="project" value="UniProtKB-KW"/>
</dbReference>
<evidence type="ECO:0000313" key="16">
    <source>
        <dbReference type="EMBL" id="MBP1904310.1"/>
    </source>
</evidence>
<dbReference type="Pfam" id="PF12705">
    <property type="entry name" value="PDDEXK_1"/>
    <property type="match status" value="1"/>
</dbReference>
<keyword evidence="10 14" id="KW-0408">Iron</keyword>
<keyword evidence="1 14" id="KW-0004">4Fe-4S</keyword>
<evidence type="ECO:0000256" key="13">
    <source>
        <dbReference type="ARBA" id="ARBA00023204"/>
    </source>
</evidence>
<keyword evidence="2 14" id="KW-0540">Nuclease</keyword>
<keyword evidence="3 14" id="KW-0479">Metal-binding</keyword>
<dbReference type="HAMAP" id="MF_01452">
    <property type="entry name" value="AddB_type1"/>
    <property type="match status" value="1"/>
</dbReference>
<protein>
    <recommendedName>
        <fullName evidence="14">ATP-dependent helicase/deoxyribonuclease subunit B</fullName>
        <ecNumber evidence="14">3.1.-.-</ecNumber>
    </recommendedName>
    <alternativeName>
        <fullName evidence="14">ATP-dependent helicase/nuclease subunit AddB</fullName>
    </alternativeName>
</protein>
<dbReference type="PROSITE" id="PS51217">
    <property type="entry name" value="UVRD_HELICASE_CTER"/>
    <property type="match status" value="1"/>
</dbReference>
<evidence type="ECO:0000256" key="4">
    <source>
        <dbReference type="ARBA" id="ARBA00022741"/>
    </source>
</evidence>
<evidence type="ECO:0000256" key="10">
    <source>
        <dbReference type="ARBA" id="ARBA00023004"/>
    </source>
</evidence>
<comment type="cofactor">
    <cofactor evidence="14">
        <name>[4Fe-4S] cluster</name>
        <dbReference type="ChEBI" id="CHEBI:49883"/>
    </cofactor>
    <text evidence="14">Binds 1 [4Fe-4S] cluster.</text>
</comment>
<keyword evidence="7 14" id="KW-0347">Helicase</keyword>
<keyword evidence="13 14" id="KW-0234">DNA repair</keyword>
<keyword evidence="6 14" id="KW-0378">Hydrolase</keyword>
<comment type="miscellaneous">
    <text evidence="14">Despite having conserved helicase domains, this subunit does not have helicase activity.</text>
</comment>
<evidence type="ECO:0000259" key="15">
    <source>
        <dbReference type="PROSITE" id="PS51217"/>
    </source>
</evidence>
<evidence type="ECO:0000256" key="11">
    <source>
        <dbReference type="ARBA" id="ARBA00023014"/>
    </source>
</evidence>
<dbReference type="InterPro" id="IPR038726">
    <property type="entry name" value="PDDEXK_AddAB-type"/>
</dbReference>
<comment type="function">
    <text evidence="14">The heterodimer acts as both an ATP-dependent DNA helicase and an ATP-dependent, dual-direction single-stranded exonuclease. Recognizes the chi site generating a DNA molecule suitable for the initiation of homologous recombination. The AddB subunit has 5' -&gt; 3' nuclease activity but not helicase activity.</text>
</comment>
<keyword evidence="9 14" id="KW-0067">ATP-binding</keyword>
<evidence type="ECO:0000256" key="7">
    <source>
        <dbReference type="ARBA" id="ARBA00022806"/>
    </source>
</evidence>
<evidence type="ECO:0000256" key="5">
    <source>
        <dbReference type="ARBA" id="ARBA00022763"/>
    </source>
</evidence>
<dbReference type="InterPro" id="IPR027417">
    <property type="entry name" value="P-loop_NTPase"/>
</dbReference>
<organism evidence="16 17">
    <name type="scientific">Paenibacillus turicensis</name>
    <dbReference type="NCBI Taxonomy" id="160487"/>
    <lineage>
        <taxon>Bacteria</taxon>
        <taxon>Bacillati</taxon>
        <taxon>Bacillota</taxon>
        <taxon>Bacilli</taxon>
        <taxon>Bacillales</taxon>
        <taxon>Paenibacillaceae</taxon>
        <taxon>Paenibacillus</taxon>
    </lineage>
</organism>
<comment type="subunit">
    <text evidence="14">Heterodimer of AddA and AddB.</text>
</comment>
<evidence type="ECO:0000256" key="8">
    <source>
        <dbReference type="ARBA" id="ARBA00022839"/>
    </source>
</evidence>
<dbReference type="Gene3D" id="6.10.140.1030">
    <property type="match status" value="1"/>
</dbReference>
<evidence type="ECO:0000256" key="1">
    <source>
        <dbReference type="ARBA" id="ARBA00022485"/>
    </source>
</evidence>
<dbReference type="Pfam" id="PF21445">
    <property type="entry name" value="ADDB_N"/>
    <property type="match status" value="1"/>
</dbReference>
<dbReference type="EC" id="3.1.-.-" evidence="14"/>
<dbReference type="RefSeq" id="WP_210087992.1">
    <property type="nucleotide sequence ID" value="NZ_JAGGKG010000003.1"/>
</dbReference>
<feature type="binding site" evidence="14">
    <location>
        <position position="1135"/>
    </location>
    <ligand>
        <name>[4Fe-4S] cluster</name>
        <dbReference type="ChEBI" id="CHEBI:49883"/>
    </ligand>
</feature>
<comment type="caution">
    <text evidence="16">The sequence shown here is derived from an EMBL/GenBank/DDBJ whole genome shotgun (WGS) entry which is preliminary data.</text>
</comment>
<feature type="binding site" evidence="14">
    <location>
        <position position="812"/>
    </location>
    <ligand>
        <name>[4Fe-4S] cluster</name>
        <dbReference type="ChEBI" id="CHEBI:49883"/>
    </ligand>
</feature>
<dbReference type="InterPro" id="IPR014017">
    <property type="entry name" value="DNA_helicase_UvrD-like_C"/>
</dbReference>
<dbReference type="EMBL" id="JAGGKG010000003">
    <property type="protein sequence ID" value="MBP1904310.1"/>
    <property type="molecule type" value="Genomic_DNA"/>
</dbReference>
<proteinExistence type="inferred from homology"/>
<feature type="binding site" evidence="14">
    <location>
        <position position="1141"/>
    </location>
    <ligand>
        <name>[4Fe-4S] cluster</name>
        <dbReference type="ChEBI" id="CHEBI:49883"/>
    </ligand>
</feature>
<dbReference type="GO" id="GO:0003678">
    <property type="term" value="F:DNA helicase activity"/>
    <property type="evidence" value="ECO:0007669"/>
    <property type="project" value="UniProtKB-EC"/>
</dbReference>
<sequence>MSLQLIIGRAGSGKSHHVLQQITTAVSTNPLGSPLILIAPEQATFQIERTILQTPGISGSLRTQVLGFHRLAYRIMQETGGAALIPISDEGKKMLLYKVMARHRDELELYGHAADQLGFIEEINTLYTEFKRYKLDSQELQRSLTVLEQGDHLTPLFRDKLHDLALIYREFEAECALLYIDAEDHLAKLVEGTPFSTYIKEAEIWIDGFYSFTPQEFDAIGALMKQAKKVTVCLTLDRPYDTEPPQELDLFHGTGLACYKLMEMAKEQGIEVKPTIMLEPNTFPRFIQSQTLGQLEKLYASQSRRKRADVVNPSELLQSLSLRAAANRRSEVEGVARRMVKLARDEGARWRDMAIFVSNLEDYQHIFETMLEQFEIPYFIDKKFSMLSHPLVEFMRAALNVVLKNWKYEDVFRCVKTGCLFPTDDSLTWGDMDDLENYILASGISGYRWYDGTPWNLSSHASLEEGEPSTATQEAHATRLHKLELCRAAIVQPLHAFGKKLQAAKSVTAMCSAVYELLMQVEAPQRLDLWAHEALGQGQAQQALEHRQLWKKILDVLDQMVEMMGEEQLDSLLFAGVLETGLKSLHLSLVPPSLDQVLIGTIDRTRSNHVKHVFLLGLNEGVLPAAKQDMTILNPIEREVLDKNGVVLGPNLSRQQLDERFLIYSALTSANTSLWLSYPKGDEEGKSLLPSEVIRQVKGYFAPYLTEVTLGGYTEQEDEEAVLNLLTHPQAELPQLIARLRMYQAGIPIARAWWEVLGWYKTQPDWWDQTASLLQSLGYKNKTITLQPITSKKLYGKVLRTSVSRMEKFSACPFSHFASYGLALRERKVFALKAPDIGQLFHAALSKIALTLQEQGKSWGLLSEEECWQQAEEVVDHLVPKLQGQILLSSKRYGYISRKLKNIVGRASVILGEQAKRASFEPIGLELDFGPGRPLPPLTFQLPNGYVMEIVGRIDRVDMAESEQGLLLRVIDYKSSQTDLKLHEVYYGLSLQMLTYLDVLLTSAEAWLGQRALPAGTLYFHVHNPLLQNSNHISQEQAKLDMLKAFKMKGLVLADRDVIAKMDAPLDKGYSDILPVALKADGGFYSSASVATLEQWETLLSNARHTIETIGTRITDGDVKIAPYRLGTETACTHCAYRSVCQFDDSMEGNDYHLLRSKNKNQMWELFEGIEKEVKPL</sequence>
<reference evidence="16 17" key="1">
    <citation type="submission" date="2021-03" db="EMBL/GenBank/DDBJ databases">
        <title>Genomic Encyclopedia of Type Strains, Phase IV (KMG-IV): sequencing the most valuable type-strain genomes for metagenomic binning, comparative biology and taxonomic classification.</title>
        <authorList>
            <person name="Goeker M."/>
        </authorList>
    </citation>
    <scope>NUCLEOTIDE SEQUENCE [LARGE SCALE GENOMIC DNA]</scope>
    <source>
        <strain evidence="16 17">DSM 14349</strain>
    </source>
</reference>
<keyword evidence="17" id="KW-1185">Reference proteome</keyword>
<keyword evidence="11 14" id="KW-0411">Iron-sulfur</keyword>
<dbReference type="Proteomes" id="UP001519272">
    <property type="component" value="Unassembled WGS sequence"/>
</dbReference>
<gene>
    <name evidence="14" type="primary">addB</name>
    <name evidence="16" type="ORF">J2Z32_000927</name>
</gene>
<dbReference type="PANTHER" id="PTHR30591">
    <property type="entry name" value="RECBCD ENZYME SUBUNIT RECC"/>
    <property type="match status" value="1"/>
</dbReference>
<dbReference type="NCBIfam" id="TIGR02773">
    <property type="entry name" value="addB_Gpos"/>
    <property type="match status" value="1"/>
</dbReference>
<comment type="cofactor">
    <cofactor evidence="14">
        <name>Mg(2+)</name>
        <dbReference type="ChEBI" id="CHEBI:18420"/>
    </cofactor>
</comment>
<evidence type="ECO:0000256" key="14">
    <source>
        <dbReference type="HAMAP-Rule" id="MF_01452"/>
    </source>
</evidence>
<dbReference type="Gene3D" id="3.40.50.300">
    <property type="entry name" value="P-loop containing nucleotide triphosphate hydrolases"/>
    <property type="match status" value="3"/>
</dbReference>
<evidence type="ECO:0000256" key="3">
    <source>
        <dbReference type="ARBA" id="ARBA00022723"/>
    </source>
</evidence>
<keyword evidence="12 14" id="KW-0238">DNA-binding</keyword>
<dbReference type="SUPFAM" id="SSF52540">
    <property type="entry name" value="P-loop containing nucleoside triphosphate hydrolases"/>
    <property type="match status" value="2"/>
</dbReference>
<evidence type="ECO:0000256" key="6">
    <source>
        <dbReference type="ARBA" id="ARBA00022801"/>
    </source>
</evidence>
<keyword evidence="8 14" id="KW-0269">Exonuclease</keyword>
<evidence type="ECO:0000313" key="17">
    <source>
        <dbReference type="Proteomes" id="UP001519272"/>
    </source>
</evidence>
<feature type="binding site" evidence="14">
    <location>
        <position position="1132"/>
    </location>
    <ligand>
        <name>[4Fe-4S] cluster</name>
        <dbReference type="ChEBI" id="CHEBI:49883"/>
    </ligand>
</feature>
<evidence type="ECO:0000256" key="9">
    <source>
        <dbReference type="ARBA" id="ARBA00022840"/>
    </source>
</evidence>
<evidence type="ECO:0000256" key="12">
    <source>
        <dbReference type="ARBA" id="ARBA00023125"/>
    </source>
</evidence>
<feature type="domain" description="UvrD-like helicase C-terminal" evidence="15">
    <location>
        <begin position="289"/>
        <end position="595"/>
    </location>
</feature>
<dbReference type="InterPro" id="IPR049035">
    <property type="entry name" value="ADDB_N"/>
</dbReference>
<name>A0ABS4FP05_9BACL</name>
<comment type="similarity">
    <text evidence="14">Belongs to the helicase family. AddB/RexB type 1 subfamily.</text>
</comment>
<dbReference type="PANTHER" id="PTHR30591:SF1">
    <property type="entry name" value="RECBCD ENZYME SUBUNIT RECC"/>
    <property type="match status" value="1"/>
</dbReference>
<keyword evidence="5 14" id="KW-0227">DNA damage</keyword>
<evidence type="ECO:0000256" key="2">
    <source>
        <dbReference type="ARBA" id="ARBA00022722"/>
    </source>
</evidence>